<comment type="caution">
    <text evidence="1">The sequence shown here is derived from an EMBL/GenBank/DDBJ whole genome shotgun (WGS) entry which is preliminary data.</text>
</comment>
<dbReference type="EMBL" id="JBFDAA010000011">
    <property type="protein sequence ID" value="KAL1123898.1"/>
    <property type="molecule type" value="Genomic_DNA"/>
</dbReference>
<accession>A0ABD0YRS5</accession>
<reference evidence="1 2" key="1">
    <citation type="submission" date="2024-07" db="EMBL/GenBank/DDBJ databases">
        <title>Chromosome-level genome assembly of the water stick insect Ranatra chinensis (Heteroptera: Nepidae).</title>
        <authorList>
            <person name="Liu X."/>
        </authorList>
    </citation>
    <scope>NUCLEOTIDE SEQUENCE [LARGE SCALE GENOMIC DNA]</scope>
    <source>
        <strain evidence="1">Cailab_2021Rc</strain>
        <tissue evidence="1">Muscle</tissue>
    </source>
</reference>
<dbReference type="AlphaFoldDB" id="A0ABD0YRS5"/>
<proteinExistence type="predicted"/>
<dbReference type="Proteomes" id="UP001558652">
    <property type="component" value="Unassembled WGS sequence"/>
</dbReference>
<keyword evidence="2" id="KW-1185">Reference proteome</keyword>
<organism evidence="1 2">
    <name type="scientific">Ranatra chinensis</name>
    <dbReference type="NCBI Taxonomy" id="642074"/>
    <lineage>
        <taxon>Eukaryota</taxon>
        <taxon>Metazoa</taxon>
        <taxon>Ecdysozoa</taxon>
        <taxon>Arthropoda</taxon>
        <taxon>Hexapoda</taxon>
        <taxon>Insecta</taxon>
        <taxon>Pterygota</taxon>
        <taxon>Neoptera</taxon>
        <taxon>Paraneoptera</taxon>
        <taxon>Hemiptera</taxon>
        <taxon>Heteroptera</taxon>
        <taxon>Panheteroptera</taxon>
        <taxon>Nepomorpha</taxon>
        <taxon>Nepidae</taxon>
        <taxon>Ranatrinae</taxon>
        <taxon>Ranatra</taxon>
    </lineage>
</organism>
<name>A0ABD0YRS5_9HEMI</name>
<gene>
    <name evidence="1" type="ORF">AAG570_001668</name>
</gene>
<sequence length="211" mass="23864">MDTSLERVYGAYSVKQKRAALCCLLAASALYDVHAVGAPPGALLLGGNLALWAASRWASPRLARRLWPILPHLAWHLALLQLLAHLFLQTNEVTARESLGWALLLDYLVYVTLPLRLRYCVMLSLGTCASYLVSLVGLAKSDAHLTQQVTLAFLTYSREPSSFPNTVESRDNLWVSDPHFFIRGKDMWAGFPNPIRINFFYRRTWNNYILK</sequence>
<evidence type="ECO:0000313" key="1">
    <source>
        <dbReference type="EMBL" id="KAL1123898.1"/>
    </source>
</evidence>
<evidence type="ECO:0000313" key="2">
    <source>
        <dbReference type="Proteomes" id="UP001558652"/>
    </source>
</evidence>
<protein>
    <submittedName>
        <fullName evidence="1">Uncharacterized protein</fullName>
    </submittedName>
</protein>